<accession>A0B8J9</accession>
<comment type="catalytic activity">
    <reaction evidence="8">
        <text>Mo-molybdopterin + GTP + H(+) = Mo-molybdopterin guanine dinucleotide + diphosphate</text>
        <dbReference type="Rhea" id="RHEA:34243"/>
        <dbReference type="ChEBI" id="CHEBI:15378"/>
        <dbReference type="ChEBI" id="CHEBI:33019"/>
        <dbReference type="ChEBI" id="CHEBI:37565"/>
        <dbReference type="ChEBI" id="CHEBI:71302"/>
        <dbReference type="ChEBI" id="CHEBI:71310"/>
        <dbReference type="EC" id="2.7.7.77"/>
    </reaction>
</comment>
<keyword evidence="2 8" id="KW-0808">Transferase</keyword>
<dbReference type="GO" id="GO:0005525">
    <property type="term" value="F:GTP binding"/>
    <property type="evidence" value="ECO:0007669"/>
    <property type="project" value="UniProtKB-UniRule"/>
</dbReference>
<dbReference type="Proteomes" id="UP000000674">
    <property type="component" value="Chromosome"/>
</dbReference>
<evidence type="ECO:0000313" key="10">
    <source>
        <dbReference type="EMBL" id="ABK15023.1"/>
    </source>
</evidence>
<dbReference type="HAMAP" id="MF_00316">
    <property type="entry name" value="MobA"/>
    <property type="match status" value="1"/>
</dbReference>
<dbReference type="AlphaFoldDB" id="A0B8J9"/>
<dbReference type="PANTHER" id="PTHR19136:SF81">
    <property type="entry name" value="MOLYBDENUM COFACTOR GUANYLYLTRANSFERASE"/>
    <property type="match status" value="1"/>
</dbReference>
<dbReference type="CDD" id="cd02503">
    <property type="entry name" value="MobA"/>
    <property type="match status" value="1"/>
</dbReference>
<dbReference type="HOGENOM" id="CLU_055597_2_1_2"/>
<name>A0B8J9_METTP</name>
<dbReference type="InterPro" id="IPR029044">
    <property type="entry name" value="Nucleotide-diphossugar_trans"/>
</dbReference>
<dbReference type="Gene3D" id="3.90.550.10">
    <property type="entry name" value="Spore Coat Polysaccharide Biosynthesis Protein SpsA, Chain A"/>
    <property type="match status" value="1"/>
</dbReference>
<keyword evidence="6 8" id="KW-0342">GTP-binding</keyword>
<keyword evidence="1 8" id="KW-0963">Cytoplasm</keyword>
<sequence length="210" mass="22960">MRSAVILAGGEGRRMGAEKASVMLCGRPLIEHVIERILDAVDEVVVVLRDYEQARRLEGAVSGCRVAIDHACGIGPLAGLQTGMNVARGRYAFATGCDMPFLNSDIIDGLFSVADGHDGAVPILNDIPERLHAVYLARQLEDACRIAIARGERRISAPLAWLDIKFVDAEIFRDVDPELLSFFNVNTPDDLRSAEDIVRKRTAERHSGLP</sequence>
<organism evidence="10 11">
    <name type="scientific">Methanothrix thermoacetophila (strain DSM 6194 / JCM 14653 / NBRC 101360 / PT)</name>
    <name type="common">Methanosaeta thermophila</name>
    <dbReference type="NCBI Taxonomy" id="349307"/>
    <lineage>
        <taxon>Archaea</taxon>
        <taxon>Methanobacteriati</taxon>
        <taxon>Methanobacteriota</taxon>
        <taxon>Stenosarchaea group</taxon>
        <taxon>Methanomicrobia</taxon>
        <taxon>Methanotrichales</taxon>
        <taxon>Methanotrichaceae</taxon>
        <taxon>Methanothrix</taxon>
    </lineage>
</organism>
<evidence type="ECO:0000256" key="6">
    <source>
        <dbReference type="ARBA" id="ARBA00023134"/>
    </source>
</evidence>
<evidence type="ECO:0000256" key="5">
    <source>
        <dbReference type="ARBA" id="ARBA00022842"/>
    </source>
</evidence>
<dbReference type="InterPro" id="IPR013482">
    <property type="entry name" value="Molybde_CF_guanTrfase"/>
</dbReference>
<keyword evidence="10" id="KW-0548">Nucleotidyltransferase</keyword>
<evidence type="ECO:0000256" key="7">
    <source>
        <dbReference type="ARBA" id="ARBA00023150"/>
    </source>
</evidence>
<feature type="binding site" evidence="8">
    <location>
        <position position="98"/>
    </location>
    <ligand>
        <name>GTP</name>
        <dbReference type="ChEBI" id="CHEBI:37565"/>
    </ligand>
</feature>
<evidence type="ECO:0000256" key="1">
    <source>
        <dbReference type="ARBA" id="ARBA00022490"/>
    </source>
</evidence>
<comment type="domain">
    <text evidence="8">The N-terminal domain determines nucleotide recognition and specific binding, while the C-terminal domain determines the specific binding to the target protein.</text>
</comment>
<feature type="binding site" evidence="8">
    <location>
        <position position="69"/>
    </location>
    <ligand>
        <name>GTP</name>
        <dbReference type="ChEBI" id="CHEBI:37565"/>
    </ligand>
</feature>
<dbReference type="GO" id="GO:0046872">
    <property type="term" value="F:metal ion binding"/>
    <property type="evidence" value="ECO:0007669"/>
    <property type="project" value="UniProtKB-KW"/>
</dbReference>
<dbReference type="Pfam" id="PF12804">
    <property type="entry name" value="NTP_transf_3"/>
    <property type="match status" value="1"/>
</dbReference>
<keyword evidence="4 8" id="KW-0547">Nucleotide-binding</keyword>
<evidence type="ECO:0000259" key="9">
    <source>
        <dbReference type="Pfam" id="PF12804"/>
    </source>
</evidence>
<dbReference type="KEGG" id="mtp:Mthe_1244"/>
<comment type="caution">
    <text evidence="8">Lacks conserved residue(s) required for the propagation of feature annotation.</text>
</comment>
<keyword evidence="7 8" id="KW-0501">Molybdenum cofactor biosynthesis</keyword>
<gene>
    <name evidence="8" type="primary">mobA</name>
    <name evidence="10" type="ordered locus">Mthe_1244</name>
</gene>
<dbReference type="STRING" id="349307.Mthe_1244"/>
<dbReference type="RefSeq" id="WP_011696415.1">
    <property type="nucleotide sequence ID" value="NC_008553.1"/>
</dbReference>
<dbReference type="OrthoDB" id="28434at2157"/>
<keyword evidence="3 8" id="KW-0479">Metal-binding</keyword>
<reference evidence="10 11" key="1">
    <citation type="submission" date="2006-10" db="EMBL/GenBank/DDBJ databases">
        <title>Complete sequence of Methanosaeta thermophila PT.</title>
        <authorList>
            <consortium name="US DOE Joint Genome Institute"/>
            <person name="Copeland A."/>
            <person name="Lucas S."/>
            <person name="Lapidus A."/>
            <person name="Barry K."/>
            <person name="Detter J.C."/>
            <person name="Glavina del Rio T."/>
            <person name="Hammon N."/>
            <person name="Israni S."/>
            <person name="Pitluck S."/>
            <person name="Chain P."/>
            <person name="Malfatti S."/>
            <person name="Shin M."/>
            <person name="Vergez L."/>
            <person name="Schmutz J."/>
            <person name="Larimer F."/>
            <person name="Land M."/>
            <person name="Hauser L."/>
            <person name="Kyrpides N."/>
            <person name="Kim E."/>
            <person name="Smith K.S."/>
            <person name="Ingram-Smith C."/>
            <person name="Richardson P."/>
        </authorList>
    </citation>
    <scope>NUCLEOTIDE SEQUENCE [LARGE SCALE GENOMIC DNA]</scope>
    <source>
        <strain evidence="11">DSM 6194 / JCM 14653 / NBRC 101360 / PT</strain>
    </source>
</reference>
<feature type="binding site" evidence="8">
    <location>
        <position position="19"/>
    </location>
    <ligand>
        <name>GTP</name>
        <dbReference type="ChEBI" id="CHEBI:37565"/>
    </ligand>
</feature>
<dbReference type="EMBL" id="CP000477">
    <property type="protein sequence ID" value="ABK15023.1"/>
    <property type="molecule type" value="Genomic_DNA"/>
</dbReference>
<evidence type="ECO:0000256" key="4">
    <source>
        <dbReference type="ARBA" id="ARBA00022741"/>
    </source>
</evidence>
<comment type="cofactor">
    <cofactor evidence="8">
        <name>Mg(2+)</name>
        <dbReference type="ChEBI" id="CHEBI:18420"/>
    </cofactor>
</comment>
<keyword evidence="5 8" id="KW-0460">Magnesium</keyword>
<dbReference type="GO" id="GO:0006777">
    <property type="term" value="P:Mo-molybdopterin cofactor biosynthetic process"/>
    <property type="evidence" value="ECO:0007669"/>
    <property type="project" value="UniProtKB-KW"/>
</dbReference>
<dbReference type="GeneID" id="4463175"/>
<evidence type="ECO:0000256" key="3">
    <source>
        <dbReference type="ARBA" id="ARBA00022723"/>
    </source>
</evidence>
<protein>
    <recommendedName>
        <fullName evidence="8">Probable molybdenum cofactor guanylyltransferase</fullName>
        <shortName evidence="8">MoCo guanylyltransferase</shortName>
        <ecNumber evidence="8">2.7.7.77</ecNumber>
    </recommendedName>
    <alternativeName>
        <fullName evidence="8">GTP:molybdopterin guanylyltransferase</fullName>
    </alternativeName>
    <alternativeName>
        <fullName evidence="8">Mo-MPT guanylyltransferase</fullName>
    </alternativeName>
    <alternativeName>
        <fullName evidence="8">Molybdopterin guanylyltransferase</fullName>
    </alternativeName>
    <alternativeName>
        <fullName evidence="8">Molybdopterin-guanine dinucleotide synthase</fullName>
        <shortName evidence="8">MGD synthase</shortName>
    </alternativeName>
</protein>
<dbReference type="SUPFAM" id="SSF53448">
    <property type="entry name" value="Nucleotide-diphospho-sugar transferases"/>
    <property type="match status" value="1"/>
</dbReference>
<comment type="function">
    <text evidence="8">Transfers a GMP moiety from GTP to Mo-molybdopterin (Mo-MPT) cofactor (Moco or molybdenum cofactor) to form Mo-molybdopterin guanine dinucleotide (Mo-MGD) cofactor.</text>
</comment>
<comment type="subcellular location">
    <subcellularLocation>
        <location evidence="8">Cytoplasm</location>
    </subcellularLocation>
</comment>
<proteinExistence type="inferred from homology"/>
<evidence type="ECO:0000256" key="8">
    <source>
        <dbReference type="HAMAP-Rule" id="MF_00316"/>
    </source>
</evidence>
<feature type="domain" description="MobA-like NTP transferase" evidence="9">
    <location>
        <begin position="4"/>
        <end position="156"/>
    </location>
</feature>
<keyword evidence="11" id="KW-1185">Reference proteome</keyword>
<dbReference type="InterPro" id="IPR025877">
    <property type="entry name" value="MobA-like_NTP_Trfase"/>
</dbReference>
<dbReference type="EC" id="2.7.7.77" evidence="8"/>
<dbReference type="PANTHER" id="PTHR19136">
    <property type="entry name" value="MOLYBDENUM COFACTOR GUANYLYLTRANSFERASE"/>
    <property type="match status" value="1"/>
</dbReference>
<feature type="binding site" evidence="8">
    <location>
        <begin position="7"/>
        <end position="9"/>
    </location>
    <ligand>
        <name>GTP</name>
        <dbReference type="ChEBI" id="CHEBI:37565"/>
    </ligand>
</feature>
<comment type="similarity">
    <text evidence="8">Belongs to the MobA family.</text>
</comment>
<dbReference type="GO" id="GO:0005737">
    <property type="term" value="C:cytoplasm"/>
    <property type="evidence" value="ECO:0007669"/>
    <property type="project" value="UniProtKB-SubCell"/>
</dbReference>
<feature type="binding site" evidence="8">
    <location>
        <position position="98"/>
    </location>
    <ligand>
        <name>Mg(2+)</name>
        <dbReference type="ChEBI" id="CHEBI:18420"/>
    </ligand>
</feature>
<evidence type="ECO:0000256" key="2">
    <source>
        <dbReference type="ARBA" id="ARBA00022679"/>
    </source>
</evidence>
<evidence type="ECO:0000313" key="11">
    <source>
        <dbReference type="Proteomes" id="UP000000674"/>
    </source>
</evidence>
<dbReference type="GO" id="GO:0061603">
    <property type="term" value="F:molybdenum cofactor guanylyltransferase activity"/>
    <property type="evidence" value="ECO:0007669"/>
    <property type="project" value="UniProtKB-EC"/>
</dbReference>